<evidence type="ECO:0000313" key="3">
    <source>
        <dbReference type="Proteomes" id="UP000191680"/>
    </source>
</evidence>
<dbReference type="Gene3D" id="2.130.10.10">
    <property type="entry name" value="YVTN repeat-like/Quinoprotein amine dehydrogenase"/>
    <property type="match status" value="1"/>
</dbReference>
<reference evidence="2 3" key="1">
    <citation type="submission" date="2016-12" db="EMBL/GenBank/DDBJ databases">
        <authorList>
            <person name="Song W.-J."/>
            <person name="Kurnit D.M."/>
        </authorList>
    </citation>
    <scope>NUCLEOTIDE SEQUENCE [LARGE SCALE GENOMIC DNA]</scope>
    <source>
        <strain evidence="2 3">HSG9</strain>
    </source>
</reference>
<feature type="chain" id="PRO_5013184099" evidence="1">
    <location>
        <begin position="23"/>
        <end position="345"/>
    </location>
</feature>
<dbReference type="InterPro" id="IPR011044">
    <property type="entry name" value="Quino_amine_DH_bsu"/>
</dbReference>
<dbReference type="GO" id="GO:0016603">
    <property type="term" value="F:glutaminyl-peptide cyclotransferase activity"/>
    <property type="evidence" value="ECO:0007669"/>
    <property type="project" value="InterPro"/>
</dbReference>
<evidence type="ECO:0000256" key="1">
    <source>
        <dbReference type="SAM" id="SignalP"/>
    </source>
</evidence>
<dbReference type="AlphaFoldDB" id="A0A1V6LTB0"/>
<comment type="caution">
    <text evidence="2">The sequence shown here is derived from an EMBL/GenBank/DDBJ whole genome shotgun (WGS) entry which is preliminary data.</text>
</comment>
<dbReference type="PANTHER" id="PTHR31270:SF1">
    <property type="entry name" value="GLUTAMINYL-PEPTIDE CYCLOTRANSFERASE"/>
    <property type="match status" value="1"/>
</dbReference>
<name>A0A1V6LTB0_9FLAO</name>
<dbReference type="InterPro" id="IPR015943">
    <property type="entry name" value="WD40/YVTN_repeat-like_dom_sf"/>
</dbReference>
<dbReference type="Proteomes" id="UP000191680">
    <property type="component" value="Unassembled WGS sequence"/>
</dbReference>
<accession>A0A1V6LTB0</accession>
<dbReference type="PANTHER" id="PTHR31270">
    <property type="entry name" value="GLUTAMINYL-PEPTIDE CYCLOTRANSFERASE"/>
    <property type="match status" value="1"/>
</dbReference>
<proteinExistence type="predicted"/>
<dbReference type="SUPFAM" id="SSF50969">
    <property type="entry name" value="YVTN repeat-like/Quinoprotein amine dehydrogenase"/>
    <property type="match status" value="1"/>
</dbReference>
<organism evidence="2 3">
    <name type="scientific">Croceivirga radicis</name>
    <dbReference type="NCBI Taxonomy" id="1929488"/>
    <lineage>
        <taxon>Bacteria</taxon>
        <taxon>Pseudomonadati</taxon>
        <taxon>Bacteroidota</taxon>
        <taxon>Flavobacteriia</taxon>
        <taxon>Flavobacteriales</taxon>
        <taxon>Flavobacteriaceae</taxon>
        <taxon>Croceivirga</taxon>
    </lineage>
</organism>
<dbReference type="Pfam" id="PF05096">
    <property type="entry name" value="Glu_cyclase_2"/>
    <property type="match status" value="1"/>
</dbReference>
<sequence>MRFLSVLFSSLFLIITSCGSTAKPSDLFGIHLEGNKKDFSKGSTVGIALNNKKGVKVSKVSYFLEDEALQVSNGKITLNPERLGSKMLKARIIYDDKEVEITKSIKVLAEKPPSIYTYEVINTYPHDINAFTQGLEFYNGVLYESTGIKGESSLRKVDFETGKILQQIDLDATLFGEGLTVLDNKVYLLTWQSGLGFVYNADSLEKTGSFTYGKSKEGWGLCNNGKELFKSDGSEKIWLLNPENLSETGYFTTVTNKSVFNKTNELEYVDGKIYANVWQKPSMMIIDAKSGAIEGVINFSGLKNRVKQHSKLDVLNGVAYHPERGTFFVTGKRWNKLFEVKIKKK</sequence>
<protein>
    <submittedName>
        <fullName evidence="2">Glutamine cyclotransferase</fullName>
    </submittedName>
</protein>
<dbReference type="EMBL" id="MTBC01000003">
    <property type="protein sequence ID" value="OQD43349.1"/>
    <property type="molecule type" value="Genomic_DNA"/>
</dbReference>
<gene>
    <name evidence="2" type="ORF">BUL40_05825</name>
</gene>
<feature type="signal peptide" evidence="1">
    <location>
        <begin position="1"/>
        <end position="22"/>
    </location>
</feature>
<keyword evidence="3" id="KW-1185">Reference proteome</keyword>
<evidence type="ECO:0000313" key="2">
    <source>
        <dbReference type="EMBL" id="OQD43349.1"/>
    </source>
</evidence>
<keyword evidence="2" id="KW-0808">Transferase</keyword>
<dbReference type="RefSeq" id="WP_080318454.1">
    <property type="nucleotide sequence ID" value="NZ_MTBC01000003.1"/>
</dbReference>
<dbReference type="InterPro" id="IPR007788">
    <property type="entry name" value="QCT"/>
</dbReference>
<dbReference type="OrthoDB" id="9783700at2"/>
<keyword evidence="1" id="KW-0732">Signal</keyword>
<dbReference type="PROSITE" id="PS51257">
    <property type="entry name" value="PROKAR_LIPOPROTEIN"/>
    <property type="match status" value="1"/>
</dbReference>